<proteinExistence type="predicted"/>
<name>A0A1N7E267_9NOCA</name>
<reference evidence="3 4" key="1">
    <citation type="submission" date="2017-01" db="EMBL/GenBank/DDBJ databases">
        <authorList>
            <person name="Mah S.A."/>
            <person name="Swanson W.J."/>
            <person name="Moy G.W."/>
            <person name="Vacquier V.D."/>
        </authorList>
    </citation>
    <scope>NUCLEOTIDE SEQUENCE [LARGE SCALE GENOMIC DNA]</scope>
    <source>
        <strain evidence="3 4">CPCC 203464</strain>
    </source>
</reference>
<keyword evidence="4" id="KW-1185">Reference proteome</keyword>
<gene>
    <name evidence="3" type="ORF">SAMN05445060_1101</name>
</gene>
<dbReference type="EMBL" id="FTNT01000002">
    <property type="protein sequence ID" value="SIR82045.1"/>
    <property type="molecule type" value="Genomic_DNA"/>
</dbReference>
<dbReference type="InterPro" id="IPR027417">
    <property type="entry name" value="P-loop_NTPase"/>
</dbReference>
<dbReference type="Pfam" id="PF13476">
    <property type="entry name" value="AAA_23"/>
    <property type="match status" value="1"/>
</dbReference>
<dbReference type="InterPro" id="IPR038729">
    <property type="entry name" value="Rad50/SbcC_AAA"/>
</dbReference>
<keyword evidence="1" id="KW-0175">Coiled coil</keyword>
<dbReference type="STRING" id="1344003.SAMN05445060_1101"/>
<accession>A0A1N7E267</accession>
<dbReference type="GO" id="GO:0016887">
    <property type="term" value="F:ATP hydrolysis activity"/>
    <property type="evidence" value="ECO:0007669"/>
    <property type="project" value="InterPro"/>
</dbReference>
<dbReference type="SUPFAM" id="SSF52540">
    <property type="entry name" value="P-loop containing nucleoside triphosphate hydrolases"/>
    <property type="match status" value="1"/>
</dbReference>
<evidence type="ECO:0000256" key="1">
    <source>
        <dbReference type="SAM" id="Coils"/>
    </source>
</evidence>
<dbReference type="GO" id="GO:0006302">
    <property type="term" value="P:double-strand break repair"/>
    <property type="evidence" value="ECO:0007669"/>
    <property type="project" value="InterPro"/>
</dbReference>
<dbReference type="Gene3D" id="3.40.50.300">
    <property type="entry name" value="P-loop containing nucleotide triphosphate hydrolases"/>
    <property type="match status" value="2"/>
</dbReference>
<dbReference type="PANTHER" id="PTHR41259">
    <property type="entry name" value="DOUBLE-STRAND BREAK REPAIR RAD50 ATPASE, PUTATIVE-RELATED"/>
    <property type="match status" value="1"/>
</dbReference>
<evidence type="ECO:0000313" key="4">
    <source>
        <dbReference type="Proteomes" id="UP000186218"/>
    </source>
</evidence>
<sequence>MRLHRLELDDFRGIGHREVVFADTGVTVVEGDNEVGKSSMVEALDLLLDLRSDSASRRVRAVAPAGRDVPTRVRAEISCGEHRFVYTKQFNKQNSTELDIITPVREQLTGRAAHERVQQIMAGAVDTALFRALRLMQSDDPTPVGLDESAALTTALDRAAGSSGSTTDDSGILDAARTEYERYHTAGRGKPTGELAAAEDALAAADAEVARVAAVLAEAARDADELRAVAERQQTERRSLELSRVDLAAVEQQWVEASALQVAFEKASAEVVVLDNRIELARRDARERTEIIDRVGQLRDEIITAREQLDTMVVTATESEQVREHTVAALADTRSRLIAAEQRDRARAALADVGRLGDELRALDNLVDRVRELRAEVAATDGELAVLTVDDEVVAAASAAAEALAVARARHDAVAGTIAVVRSGDMQVRVDGDEVVGGDPTRTLGADTVVTIGDHVEIRLRSGVDVEEVASRLADAQSAWDDLGARHGLGTVAEFEAAAARRRSVRREHDSAVIRLQATLAGRDEAGLGHSRELLEARIEAMRPQCVEPDGLEPSSDDVGVLREEVARQAAEQATAVADARHAADVVTTLTARLTSLRESAEQAAVALADARAVVSDAELDGLLTRLLGDRESAAQRCEATGARCAEVDVAGVEMHRDALLQAVEDNRGRLADLRDRESGLIARLELCRSEARFDSLEAAETVREHATATATAVRRRAAAAAELYSTLMRHRDAARARYVAPYTEQVEKLGRLVFGTDLQVEVTDDLQIRARTLHGRTVPYESLSGGAREQLGLICRLACAQLVDARDGVPVILDDALGNTDPRRLSSMGVTLGHAARDAQVIVLTCTPERYRTVAGAEVVSL</sequence>
<feature type="coiled-coil region" evidence="1">
    <location>
        <begin position="356"/>
        <end position="383"/>
    </location>
</feature>
<dbReference type="RefSeq" id="WP_076477207.1">
    <property type="nucleotide sequence ID" value="NZ_FTNT01000002.1"/>
</dbReference>
<organism evidence="3 4">
    <name type="scientific">Williamsia sterculiae</name>
    <dbReference type="NCBI Taxonomy" id="1344003"/>
    <lineage>
        <taxon>Bacteria</taxon>
        <taxon>Bacillati</taxon>
        <taxon>Actinomycetota</taxon>
        <taxon>Actinomycetes</taxon>
        <taxon>Mycobacteriales</taxon>
        <taxon>Nocardiaceae</taxon>
        <taxon>Williamsia</taxon>
    </lineage>
</organism>
<evidence type="ECO:0000259" key="2">
    <source>
        <dbReference type="Pfam" id="PF13476"/>
    </source>
</evidence>
<dbReference type="Proteomes" id="UP000186218">
    <property type="component" value="Unassembled WGS sequence"/>
</dbReference>
<dbReference type="OrthoDB" id="3177877at2"/>
<dbReference type="AlphaFoldDB" id="A0A1N7E267"/>
<protein>
    <submittedName>
        <fullName evidence="3">AAA domain-containing protein</fullName>
    </submittedName>
</protein>
<dbReference type="PANTHER" id="PTHR41259:SF1">
    <property type="entry name" value="DOUBLE-STRAND BREAK REPAIR RAD50 ATPASE, PUTATIVE-RELATED"/>
    <property type="match status" value="1"/>
</dbReference>
<evidence type="ECO:0000313" key="3">
    <source>
        <dbReference type="EMBL" id="SIR82045.1"/>
    </source>
</evidence>
<feature type="domain" description="Rad50/SbcC-type AAA" evidence="2">
    <location>
        <begin position="5"/>
        <end position="56"/>
    </location>
</feature>
<feature type="coiled-coil region" evidence="1">
    <location>
        <begin position="216"/>
        <end position="243"/>
    </location>
</feature>